<dbReference type="SUPFAM" id="SSF69322">
    <property type="entry name" value="Tricorn protease domain 2"/>
    <property type="match status" value="1"/>
</dbReference>
<evidence type="ECO:0000256" key="8">
    <source>
        <dbReference type="SAM" id="MobiDB-lite"/>
    </source>
</evidence>
<reference evidence="10" key="1">
    <citation type="submission" date="2023-03" db="EMBL/GenBank/DDBJ databases">
        <title>Chitinimonas shenzhenensis gen. nov., sp. nov., a novel member of family Burkholderiaceae isolated from activated sludge collected in Shen Zhen, China.</title>
        <authorList>
            <person name="Wang X."/>
        </authorList>
    </citation>
    <scope>NUCLEOTIDE SEQUENCE</scope>
    <source>
        <strain evidence="10">DQS-5</strain>
    </source>
</reference>
<feature type="region of interest" description="Disordered" evidence="8">
    <location>
        <begin position="506"/>
        <end position="527"/>
    </location>
</feature>
<dbReference type="PIRSF" id="PIRSF036421">
    <property type="entry name" value="Tricorn_protease"/>
    <property type="match status" value="1"/>
</dbReference>
<comment type="caution">
    <text evidence="10">The sequence shown here is derived from an EMBL/GenBank/DDBJ whole genome shotgun (WGS) entry which is preliminary data.</text>
</comment>
<comment type="subcellular location">
    <subcellularLocation>
        <location evidence="1 7">Cytoplasm</location>
    </subcellularLocation>
</comment>
<dbReference type="Gene3D" id="2.30.42.10">
    <property type="match status" value="1"/>
</dbReference>
<keyword evidence="4 7" id="KW-0645">Protease</keyword>
<evidence type="ECO:0000256" key="7">
    <source>
        <dbReference type="PIRNR" id="PIRNR036421"/>
    </source>
</evidence>
<dbReference type="SUPFAM" id="SSF50156">
    <property type="entry name" value="PDZ domain-like"/>
    <property type="match status" value="1"/>
</dbReference>
<dbReference type="InterPro" id="IPR028204">
    <property type="entry name" value="Tricorn_C1"/>
</dbReference>
<accession>A0ABT7E3Z9</accession>
<dbReference type="Pfam" id="PF14685">
    <property type="entry name" value="PDZ_Tricorn"/>
    <property type="match status" value="1"/>
</dbReference>
<dbReference type="InterPro" id="IPR015943">
    <property type="entry name" value="WD40/YVTN_repeat-like_dom_sf"/>
</dbReference>
<dbReference type="SUPFAM" id="SSF69304">
    <property type="entry name" value="Tricorn protease N-terminal domain"/>
    <property type="match status" value="1"/>
</dbReference>
<dbReference type="CDD" id="cd07562">
    <property type="entry name" value="Peptidase_S41_TRI"/>
    <property type="match status" value="1"/>
</dbReference>
<dbReference type="Gene3D" id="2.130.10.10">
    <property type="entry name" value="YVTN repeat-like/Quinoprotein amine dehydrogenase"/>
    <property type="match status" value="1"/>
</dbReference>
<dbReference type="SUPFAM" id="SSF52096">
    <property type="entry name" value="ClpP/crotonase"/>
    <property type="match status" value="1"/>
</dbReference>
<dbReference type="Gene3D" id="3.90.226.10">
    <property type="entry name" value="2-enoyl-CoA Hydratase, Chain A, domain 1"/>
    <property type="match status" value="1"/>
</dbReference>
<protein>
    <recommendedName>
        <fullName evidence="7">Tricorn protease homolog</fullName>
        <ecNumber evidence="7">3.4.21.-</ecNumber>
    </recommendedName>
</protein>
<evidence type="ECO:0000256" key="2">
    <source>
        <dbReference type="ARBA" id="ARBA00008524"/>
    </source>
</evidence>
<proteinExistence type="inferred from homology"/>
<keyword evidence="3 7" id="KW-0963">Cytoplasm</keyword>
<name>A0ABT7E3Z9_9NEIS</name>
<dbReference type="Pfam" id="PF26549">
    <property type="entry name" value="Tricorn_N"/>
    <property type="match status" value="1"/>
</dbReference>
<keyword evidence="5 7" id="KW-0378">Hydrolase</keyword>
<evidence type="ECO:0000256" key="4">
    <source>
        <dbReference type="ARBA" id="ARBA00022670"/>
    </source>
</evidence>
<evidence type="ECO:0000313" key="10">
    <source>
        <dbReference type="EMBL" id="MDK2126974.1"/>
    </source>
</evidence>
<dbReference type="Gene3D" id="3.30.750.44">
    <property type="match status" value="1"/>
</dbReference>
<dbReference type="SMART" id="SM00245">
    <property type="entry name" value="TSPc"/>
    <property type="match status" value="1"/>
</dbReference>
<organism evidence="10 11">
    <name type="scientific">Parachitinimonas caeni</name>
    <dbReference type="NCBI Taxonomy" id="3031301"/>
    <lineage>
        <taxon>Bacteria</taxon>
        <taxon>Pseudomonadati</taxon>
        <taxon>Pseudomonadota</taxon>
        <taxon>Betaproteobacteria</taxon>
        <taxon>Neisseriales</taxon>
        <taxon>Chitinibacteraceae</taxon>
        <taxon>Parachitinimonas</taxon>
    </lineage>
</organism>
<dbReference type="InterPro" id="IPR029414">
    <property type="entry name" value="Tricorn_PDZ"/>
</dbReference>
<dbReference type="EMBL" id="JARRAF010000078">
    <property type="protein sequence ID" value="MDK2126974.1"/>
    <property type="molecule type" value="Genomic_DNA"/>
</dbReference>
<dbReference type="PANTHER" id="PTHR43253">
    <property type="entry name" value="TRICORN PROTEASE HOMOLOG 2-RELATED"/>
    <property type="match status" value="1"/>
</dbReference>
<evidence type="ECO:0000256" key="1">
    <source>
        <dbReference type="ARBA" id="ARBA00004496"/>
    </source>
</evidence>
<evidence type="ECO:0000256" key="3">
    <source>
        <dbReference type="ARBA" id="ARBA00022490"/>
    </source>
</evidence>
<dbReference type="InterPro" id="IPR036034">
    <property type="entry name" value="PDZ_sf"/>
</dbReference>
<evidence type="ECO:0000256" key="6">
    <source>
        <dbReference type="ARBA" id="ARBA00022825"/>
    </source>
</evidence>
<dbReference type="Pfam" id="PF14684">
    <property type="entry name" value="Tricorn_C1"/>
    <property type="match status" value="1"/>
</dbReference>
<keyword evidence="6 7" id="KW-0720">Serine protease</keyword>
<feature type="domain" description="Tail specific protease" evidence="9">
    <location>
        <begin position="826"/>
        <end position="1016"/>
    </location>
</feature>
<comment type="function">
    <text evidence="7">Degrades oligopeptides.</text>
</comment>
<dbReference type="PANTHER" id="PTHR43253:SF1">
    <property type="entry name" value="TRICORN PROTEASE HOMOLOG 2-RELATED"/>
    <property type="match status" value="1"/>
</dbReference>
<sequence length="1064" mass="119238">MHNTAYLRYPTLHGDTVYFVCDDDLWSVPVSGGYARRLTAGLGEPAYPAVSPDGQWLAFVSRDERHPEVYLMPAQGGETRRLTYTGADLRVRGWTSDGRILFSSTHGQPFFRFYQMYSISPDGGLPQLLPFGLASDLAHSPTGARVIGRNCEDPARWKRYRGGRVGTLWTAPPGSSEFQRLDQLGGNIANPCWIGDRLYFISDVEGVGNLYSCREDGSDRTRHTQHTEYYARQARSDGRRIVYQCGGDLWLFDPASGTSHKLDIQVATARAQAARKFVDPAEFLASWSIHPQGHSLALEIRGKCFSLPCWEQAPRQYGMGDGVRYRHPQWLHDGKTLIAISDETGEERLELFNTDGSRDVLDADLGRVLNLQVSPKANRLALTNHRNQLLMVDLDTRQTTTLDTSAFGRINHFAWSPDGLWLAYEFPATARTQSIKLAELATGHTRLITRPEFKDYCPAFDPEGNFLYFLSYRTFDPVYDSMYFDLNFPRGAKPYLVALRRDVPQPFEPLPHGPDEAKSDDEEEESDHPIAIELDGIEGRIAAFPVKEGIYGQIAGIKGKALWTVFPVAGSTGEGGHGEDDAQGVLECYDFAEQERKRLLDEVDGFMLSLDGSTLAYQSEDQLRVLKAGEKPDDDEDDSDDCNRKTGWIDLDRLRVSVDPRAEWRQMLREVWRLQRDQFWVADMSGIDWPAMYQRYAPLVERIGSRGEFSDLVWELQGELGTSHCYEFEGDYREPPYVSLGHLGADFFWDSDAGCYRVDRIVQGDGWKPKAGSPLAGIGVQIKLGDRLLAIGGQPLDAHTPPGARLVKQRGNKVVLTVANHDGSQPRDIVVKTLSDEVPARYRDWVEANRARVHAESGGRIGYLHIPDMGAQGFAEFHRLYHTEIEREALIVDVRFNRGGHVSPLLLEKLARKRLGYDLQRWGAPAPYPHDSPFGPMVAITNEHAGSDGDMFSHCFKLMNLGKLIGRRTWGGVIGIHPTHDLVDGTETTQPEFSFWFRDVGFSVENYGTEPQIDVDIAPQDYAAGRDPQLTAALDEARRALAADPPRIPDFGPHPILAGPTRLP</sequence>
<gene>
    <name evidence="10" type="ORF">PZA18_23300</name>
</gene>
<dbReference type="Pfam" id="PF26550">
    <property type="entry name" value="Tricorn_2nd"/>
    <property type="match status" value="1"/>
</dbReference>
<evidence type="ECO:0000256" key="5">
    <source>
        <dbReference type="ARBA" id="ARBA00022801"/>
    </source>
</evidence>
<dbReference type="InterPro" id="IPR029045">
    <property type="entry name" value="ClpP/crotonase-like_dom_sf"/>
</dbReference>
<comment type="similarity">
    <text evidence="2 7">Belongs to the peptidase S41B family.</text>
</comment>
<dbReference type="InterPro" id="IPR005151">
    <property type="entry name" value="Tail-specific_protease"/>
</dbReference>
<dbReference type="InterPro" id="IPR012393">
    <property type="entry name" value="Tricorn_protease"/>
</dbReference>
<dbReference type="Proteomes" id="UP001172778">
    <property type="component" value="Unassembled WGS sequence"/>
</dbReference>
<dbReference type="Gene3D" id="2.120.10.60">
    <property type="entry name" value="Tricorn protease N-terminal domain"/>
    <property type="match status" value="1"/>
</dbReference>
<evidence type="ECO:0000313" key="11">
    <source>
        <dbReference type="Proteomes" id="UP001172778"/>
    </source>
</evidence>
<dbReference type="Pfam" id="PF03572">
    <property type="entry name" value="Peptidase_S41"/>
    <property type="match status" value="1"/>
</dbReference>
<keyword evidence="11" id="KW-1185">Reference proteome</keyword>
<evidence type="ECO:0000259" key="9">
    <source>
        <dbReference type="SMART" id="SM00245"/>
    </source>
</evidence>
<dbReference type="RefSeq" id="WP_284103297.1">
    <property type="nucleotide sequence ID" value="NZ_JARRAF010000078.1"/>
</dbReference>
<feature type="region of interest" description="Disordered" evidence="8">
    <location>
        <begin position="1044"/>
        <end position="1064"/>
    </location>
</feature>
<dbReference type="EC" id="3.4.21.-" evidence="7"/>